<reference evidence="2 3" key="1">
    <citation type="submission" date="2021-03" db="EMBL/GenBank/DDBJ databases">
        <title>Complete genome of Polaribacter_sp.SM13.</title>
        <authorList>
            <person name="Jeong S.W."/>
            <person name="Bae J.W."/>
        </authorList>
    </citation>
    <scope>NUCLEOTIDE SEQUENCE [LARGE SCALE GENOMIC DNA]</scope>
    <source>
        <strain evidence="2 3">SM13</strain>
    </source>
</reference>
<feature type="chain" id="PRO_5036939504" description="OmpA-like domain-containing protein" evidence="1">
    <location>
        <begin position="22"/>
        <end position="628"/>
    </location>
</feature>
<dbReference type="KEGG" id="pcea:J3359_14940"/>
<dbReference type="Proteomes" id="UP000663920">
    <property type="component" value="Chromosome"/>
</dbReference>
<accession>A0A975CQL6</accession>
<sequence>MKFNRFSILFIALIFSNFAFSQNNLGFNLPTSNAQRTQKCNYFASAFKQKPKEVQFSIVREGNKLFFSTNDKKWFSTVFKKSGDGIAIDVVSKSMYDCGKEVNKSQIKGTVLPPVFAQKLMRGFKKTVGSNRVQTFIGTIPAKLKDEELEFNILFLNDKTLCRYQRIYNLEAYAWDLLDMGVYLDSLTYKDKKIMTSDRFETKYKTLKFVIPFEKNKATYSKEDIKPLYDSLKLTDFNIKKINIKAYSSIEGSLKRNLELQEKRANSIAKSLQSFQKPNIVTEISSSENWVEFLNDISNTKYKDLKKLSKKEIKQKVVGATSKDLEKYLKNHRKAVIILDLDRKDQYKDMSKEKLVGIFNDFVLKGFVDKALVVQNSIFDKLKDENSPDLLNKLNVPKQLKFIPILNKNSIIKYVLDVSYAKIAYGELKNLEKIDPNNKSIKYNIVVVKFIMWRNNWEKIDEKAFKNQILALKKYGITQNLIDRMLVNYNIVMAEKNMRARKYDAKDESVDFIVDTYENFNLSNYDYLSLAQFLTYYANTDEATELLDEKVRTITVDEDLLYYYLNLTLIDPYAVETQDYRTIMLNAIEMNKERFCKLFSSSLDKGVTFQLLENKYLRATYCENCANK</sequence>
<keyword evidence="3" id="KW-1185">Reference proteome</keyword>
<dbReference type="RefSeq" id="WP_208077749.1">
    <property type="nucleotide sequence ID" value="NZ_CP071869.1"/>
</dbReference>
<dbReference type="EMBL" id="CP071869">
    <property type="protein sequence ID" value="QTE22092.1"/>
    <property type="molecule type" value="Genomic_DNA"/>
</dbReference>
<proteinExistence type="predicted"/>
<evidence type="ECO:0000313" key="3">
    <source>
        <dbReference type="Proteomes" id="UP000663920"/>
    </source>
</evidence>
<name>A0A975CQL6_9FLAO</name>
<feature type="signal peptide" evidence="1">
    <location>
        <begin position="1"/>
        <end position="21"/>
    </location>
</feature>
<protein>
    <recommendedName>
        <fullName evidence="4">OmpA-like domain-containing protein</fullName>
    </recommendedName>
</protein>
<evidence type="ECO:0000313" key="2">
    <source>
        <dbReference type="EMBL" id="QTE22092.1"/>
    </source>
</evidence>
<keyword evidence="1" id="KW-0732">Signal</keyword>
<evidence type="ECO:0000256" key="1">
    <source>
        <dbReference type="SAM" id="SignalP"/>
    </source>
</evidence>
<gene>
    <name evidence="2" type="ORF">J3359_14940</name>
</gene>
<dbReference type="AlphaFoldDB" id="A0A975CQL6"/>
<organism evidence="2 3">
    <name type="scientific">Polaribacter cellanae</name>
    <dbReference type="NCBI Taxonomy" id="2818493"/>
    <lineage>
        <taxon>Bacteria</taxon>
        <taxon>Pseudomonadati</taxon>
        <taxon>Bacteroidota</taxon>
        <taxon>Flavobacteriia</taxon>
        <taxon>Flavobacteriales</taxon>
        <taxon>Flavobacteriaceae</taxon>
    </lineage>
</organism>
<evidence type="ECO:0008006" key="4">
    <source>
        <dbReference type="Google" id="ProtNLM"/>
    </source>
</evidence>